<dbReference type="STRING" id="4615.A0A199VZQ5"/>
<dbReference type="Gramene" id="Aco007591.1.mrna1">
    <property type="protein sequence ID" value="Aco007591.1.mrna1.cds1"/>
    <property type="gene ID" value="Aco007591.1.path1"/>
</dbReference>
<accession>A0A199VZQ5</accession>
<dbReference type="GO" id="GO:0098869">
    <property type="term" value="P:cellular oxidant detoxification"/>
    <property type="evidence" value="ECO:0007669"/>
    <property type="project" value="InterPro"/>
</dbReference>
<dbReference type="Proteomes" id="UP000092600">
    <property type="component" value="Unassembled WGS sequence"/>
</dbReference>
<dbReference type="AlphaFoldDB" id="A0A199VZQ5"/>
<keyword evidence="1" id="KW-0175">Coiled coil</keyword>
<protein>
    <submittedName>
        <fullName evidence="2">Uncharacterized protein</fullName>
    </submittedName>
</protein>
<dbReference type="PANTHER" id="PTHR34283">
    <property type="entry name" value="PROTEIN RESPONSE TO LOW SULFUR 1"/>
    <property type="match status" value="1"/>
</dbReference>
<proteinExistence type="predicted"/>
<dbReference type="InterPro" id="IPR039282">
    <property type="entry name" value="LSU"/>
</dbReference>
<evidence type="ECO:0000256" key="1">
    <source>
        <dbReference type="SAM" id="Coils"/>
    </source>
</evidence>
<dbReference type="PANTHER" id="PTHR34283:SF1">
    <property type="entry name" value="PROTEIN RESPONSE TO LOW SULFUR 1"/>
    <property type="match status" value="1"/>
</dbReference>
<evidence type="ECO:0000313" key="3">
    <source>
        <dbReference type="Proteomes" id="UP000092600"/>
    </source>
</evidence>
<dbReference type="EMBL" id="LSRQ01000488">
    <property type="protein sequence ID" value="OAY82468.1"/>
    <property type="molecule type" value="Genomic_DNA"/>
</dbReference>
<organism evidence="2 3">
    <name type="scientific">Ananas comosus</name>
    <name type="common">Pineapple</name>
    <name type="synonym">Ananas ananas</name>
    <dbReference type="NCBI Taxonomy" id="4615"/>
    <lineage>
        <taxon>Eukaryota</taxon>
        <taxon>Viridiplantae</taxon>
        <taxon>Streptophyta</taxon>
        <taxon>Embryophyta</taxon>
        <taxon>Tracheophyta</taxon>
        <taxon>Spermatophyta</taxon>
        <taxon>Magnoliopsida</taxon>
        <taxon>Liliopsida</taxon>
        <taxon>Poales</taxon>
        <taxon>Bromeliaceae</taxon>
        <taxon>Bromelioideae</taxon>
        <taxon>Ananas</taxon>
    </lineage>
</organism>
<gene>
    <name evidence="2" type="ORF">ACMD2_07486</name>
</gene>
<comment type="caution">
    <text evidence="2">The sequence shown here is derived from an EMBL/GenBank/DDBJ whole genome shotgun (WGS) entry which is preliminary data.</text>
</comment>
<name>A0A199VZQ5_ANACO</name>
<evidence type="ECO:0000313" key="2">
    <source>
        <dbReference type="EMBL" id="OAY82468.1"/>
    </source>
</evidence>
<sequence>MDGNVVELQELRARNAELERELREVREGEAAARRELERARAQLRVAEEAEERLSAELGELEAEASAQARAHQFHIHALSDRLATALRSAGLDQSLD</sequence>
<feature type="coiled-coil region" evidence="1">
    <location>
        <begin position="1"/>
        <end position="70"/>
    </location>
</feature>
<reference evidence="2 3" key="1">
    <citation type="journal article" date="2016" name="DNA Res.">
        <title>The draft genome of MD-2 pineapple using hybrid error correction of long reads.</title>
        <authorList>
            <person name="Redwan R.M."/>
            <person name="Saidin A."/>
            <person name="Kumar S.V."/>
        </authorList>
    </citation>
    <scope>NUCLEOTIDE SEQUENCE [LARGE SCALE GENOMIC DNA]</scope>
    <source>
        <strain evidence="3">cv. MD2</strain>
        <tissue evidence="2">Leaf</tissue>
    </source>
</reference>